<dbReference type="EMBL" id="QMEB01000013">
    <property type="protein sequence ID" value="NMG18490.1"/>
    <property type="molecule type" value="Genomic_DNA"/>
</dbReference>
<dbReference type="Proteomes" id="UP000718564">
    <property type="component" value="Unassembled WGS sequence"/>
</dbReference>
<evidence type="ECO:0000313" key="3">
    <source>
        <dbReference type="Proteomes" id="UP000718564"/>
    </source>
</evidence>
<evidence type="ECO:0000313" key="2">
    <source>
        <dbReference type="EMBL" id="NMG18490.1"/>
    </source>
</evidence>
<organism evidence="2 3">
    <name type="scientific">Brasilonema bromeliae SPC951</name>
    <dbReference type="NCBI Taxonomy" id="385972"/>
    <lineage>
        <taxon>Bacteria</taxon>
        <taxon>Bacillati</taxon>
        <taxon>Cyanobacteriota</taxon>
        <taxon>Cyanophyceae</taxon>
        <taxon>Nostocales</taxon>
        <taxon>Scytonemataceae</taxon>
        <taxon>Brasilonema</taxon>
        <taxon>Bromeliae group (in: Brasilonema)</taxon>
    </lineage>
</organism>
<sequence>MNDSSFVIFIVFGTIWILMATAGVIAILKMDGQEIRFGKTGLMIAMPIIISIIIALTYAAVKSTF</sequence>
<gene>
    <name evidence="2" type="ORF">DP116_03120</name>
</gene>
<name>A0ABX1P2C8_9CYAN</name>
<evidence type="ECO:0000256" key="1">
    <source>
        <dbReference type="SAM" id="Phobius"/>
    </source>
</evidence>
<reference evidence="2 3" key="1">
    <citation type="submission" date="2018-06" db="EMBL/GenBank/DDBJ databases">
        <title>Comparative genomics of Brasilonema spp. strains.</title>
        <authorList>
            <person name="Alvarenga D.O."/>
            <person name="Fiore M.F."/>
            <person name="Varani A.M."/>
        </authorList>
    </citation>
    <scope>NUCLEOTIDE SEQUENCE [LARGE SCALE GENOMIC DNA]</scope>
    <source>
        <strain evidence="2 3">SPC951</strain>
    </source>
</reference>
<keyword evidence="1" id="KW-1133">Transmembrane helix</keyword>
<keyword evidence="3" id="KW-1185">Reference proteome</keyword>
<comment type="caution">
    <text evidence="2">The sequence shown here is derived from an EMBL/GenBank/DDBJ whole genome shotgun (WGS) entry which is preliminary data.</text>
</comment>
<protein>
    <submittedName>
        <fullName evidence="2">Uncharacterized protein</fullName>
    </submittedName>
</protein>
<keyword evidence="1" id="KW-0472">Membrane</keyword>
<feature type="transmembrane region" description="Helical" evidence="1">
    <location>
        <begin position="6"/>
        <end position="28"/>
    </location>
</feature>
<keyword evidence="1" id="KW-0812">Transmembrane</keyword>
<feature type="transmembrane region" description="Helical" evidence="1">
    <location>
        <begin position="40"/>
        <end position="61"/>
    </location>
</feature>
<proteinExistence type="predicted"/>
<accession>A0ABX1P2C8</accession>